<gene>
    <name evidence="3" type="ORF">ACFL6M_03290</name>
</gene>
<proteinExistence type="predicted"/>
<comment type="caution">
    <text evidence="3">The sequence shown here is derived from an EMBL/GenBank/DDBJ whole genome shotgun (WGS) entry which is preliminary data.</text>
</comment>
<evidence type="ECO:0000256" key="2">
    <source>
        <dbReference type="SAM" id="SignalP"/>
    </source>
</evidence>
<evidence type="ECO:0000313" key="3">
    <source>
        <dbReference type="EMBL" id="MFC1572604.1"/>
    </source>
</evidence>
<feature type="region of interest" description="Disordered" evidence="1">
    <location>
        <begin position="278"/>
        <end position="298"/>
    </location>
</feature>
<evidence type="ECO:0000256" key="1">
    <source>
        <dbReference type="SAM" id="MobiDB-lite"/>
    </source>
</evidence>
<evidence type="ECO:0008006" key="5">
    <source>
        <dbReference type="Google" id="ProtNLM"/>
    </source>
</evidence>
<dbReference type="SUPFAM" id="SSF48452">
    <property type="entry name" value="TPR-like"/>
    <property type="match status" value="1"/>
</dbReference>
<feature type="signal peptide" evidence="2">
    <location>
        <begin position="1"/>
        <end position="25"/>
    </location>
</feature>
<accession>A0ABV6YK99</accession>
<organism evidence="3 4">
    <name type="scientific">Eiseniibacteriota bacterium</name>
    <dbReference type="NCBI Taxonomy" id="2212470"/>
    <lineage>
        <taxon>Bacteria</taxon>
        <taxon>Candidatus Eiseniibacteriota</taxon>
    </lineage>
</organism>
<dbReference type="EMBL" id="JBHPKH010000023">
    <property type="protein sequence ID" value="MFC1572604.1"/>
    <property type="molecule type" value="Genomic_DNA"/>
</dbReference>
<dbReference type="Gene3D" id="1.25.40.10">
    <property type="entry name" value="Tetratricopeptide repeat domain"/>
    <property type="match status" value="1"/>
</dbReference>
<keyword evidence="2" id="KW-0732">Signal</keyword>
<name>A0ABV6YK99_UNCEI</name>
<keyword evidence="4" id="KW-1185">Reference proteome</keyword>
<evidence type="ECO:0000313" key="4">
    <source>
        <dbReference type="Proteomes" id="UP001593833"/>
    </source>
</evidence>
<feature type="chain" id="PRO_5046123315" description="Tetratricopeptide repeat protein" evidence="2">
    <location>
        <begin position="26"/>
        <end position="298"/>
    </location>
</feature>
<protein>
    <recommendedName>
        <fullName evidence="5">Tetratricopeptide repeat protein</fullName>
    </recommendedName>
</protein>
<dbReference type="Proteomes" id="UP001593833">
    <property type="component" value="Unassembled WGS sequence"/>
</dbReference>
<reference evidence="3 4" key="1">
    <citation type="submission" date="2024-09" db="EMBL/GenBank/DDBJ databases">
        <authorList>
            <person name="D'Angelo T."/>
        </authorList>
    </citation>
    <scope>NUCLEOTIDE SEQUENCE [LARGE SCALE GENOMIC DNA]</scope>
    <source>
        <strain evidence="3">SAG AM-320-E07</strain>
    </source>
</reference>
<dbReference type="InterPro" id="IPR011990">
    <property type="entry name" value="TPR-like_helical_dom_sf"/>
</dbReference>
<sequence>MRYRFWIALASLALLLGMAASSPNADGNDAASAAATAQKLLQAGDFQGAFRAYAEAVRTDAGNQEYRQRYAILRQVISLREQIDQERDPKRFDQFARALHSFYRSEGILGEALKISHELHAKQATPETATMLADLQLELGMNDDAAKILAGYNSGDNPEELHVLYGIALARQGKREQATTQLGRIKLPEGAAPGLCYHVARLQALTGNAEDAQNTLTRVFSATPPSEQEPLRTRAQNCPDFTSLAGSAGFAKALATPSQVKESSCSTGTSCGACPSASACPSSKEGSKKPEKPGVIAH</sequence>